<keyword evidence="2" id="KW-0732">Signal</keyword>
<feature type="domain" description="NodB homology" evidence="3">
    <location>
        <begin position="76"/>
        <end position="326"/>
    </location>
</feature>
<reference evidence="4 5" key="1">
    <citation type="journal article" date="2016" name="Nat. Commun.">
        <title>Thousands of microbial genomes shed light on interconnected biogeochemical processes in an aquifer system.</title>
        <authorList>
            <person name="Anantharaman K."/>
            <person name="Brown C.T."/>
            <person name="Hug L.A."/>
            <person name="Sharon I."/>
            <person name="Castelle C.J."/>
            <person name="Probst A.J."/>
            <person name="Thomas B.C."/>
            <person name="Singh A."/>
            <person name="Wilkins M.J."/>
            <person name="Karaoz U."/>
            <person name="Brodie E.L."/>
            <person name="Williams K.H."/>
            <person name="Hubbard S.S."/>
            <person name="Banfield J.F."/>
        </authorList>
    </citation>
    <scope>NUCLEOTIDE SEQUENCE [LARGE SCALE GENOMIC DNA]</scope>
</reference>
<dbReference type="GO" id="GO:0016810">
    <property type="term" value="F:hydrolase activity, acting on carbon-nitrogen (but not peptide) bonds"/>
    <property type="evidence" value="ECO:0007669"/>
    <property type="project" value="InterPro"/>
</dbReference>
<dbReference type="Pfam" id="PF01522">
    <property type="entry name" value="Polysacc_deac_1"/>
    <property type="match status" value="2"/>
</dbReference>
<dbReference type="PROSITE" id="PS51677">
    <property type="entry name" value="NODB"/>
    <property type="match status" value="1"/>
</dbReference>
<dbReference type="EMBL" id="MHLR01000017">
    <property type="protein sequence ID" value="OGZ15139.1"/>
    <property type="molecule type" value="Genomic_DNA"/>
</dbReference>
<dbReference type="SUPFAM" id="SSF88713">
    <property type="entry name" value="Glycoside hydrolase/deacetylase"/>
    <property type="match status" value="1"/>
</dbReference>
<evidence type="ECO:0000256" key="1">
    <source>
        <dbReference type="ARBA" id="ARBA00004613"/>
    </source>
</evidence>
<dbReference type="AlphaFoldDB" id="A0A1G2DNH1"/>
<dbReference type="PANTHER" id="PTHR34216">
    <property type="match status" value="1"/>
</dbReference>
<evidence type="ECO:0000256" key="2">
    <source>
        <dbReference type="ARBA" id="ARBA00022729"/>
    </source>
</evidence>
<comment type="subcellular location">
    <subcellularLocation>
        <location evidence="1">Secreted</location>
    </subcellularLocation>
</comment>
<evidence type="ECO:0000313" key="4">
    <source>
        <dbReference type="EMBL" id="OGZ15139.1"/>
    </source>
</evidence>
<dbReference type="Gene3D" id="3.20.20.370">
    <property type="entry name" value="Glycoside hydrolase/deacetylase"/>
    <property type="match status" value="1"/>
</dbReference>
<dbReference type="InterPro" id="IPR051398">
    <property type="entry name" value="Polysacch_Deacetylase"/>
</dbReference>
<dbReference type="InterPro" id="IPR011330">
    <property type="entry name" value="Glyco_hydro/deAcase_b/a-brl"/>
</dbReference>
<dbReference type="GO" id="GO:0005975">
    <property type="term" value="P:carbohydrate metabolic process"/>
    <property type="evidence" value="ECO:0007669"/>
    <property type="project" value="InterPro"/>
</dbReference>
<dbReference type="InterPro" id="IPR002509">
    <property type="entry name" value="NODB_dom"/>
</dbReference>
<proteinExistence type="predicted"/>
<dbReference type="CDD" id="cd10918">
    <property type="entry name" value="CE4_NodB_like_5s_6s"/>
    <property type="match status" value="1"/>
</dbReference>
<dbReference type="Proteomes" id="UP000177573">
    <property type="component" value="Unassembled WGS sequence"/>
</dbReference>
<sequence length="326" mass="37643">MAAVFRGQDFMKFNPHTDKHIVVKYHYVENPRHDRAGIHPCPVNEFERQIVFLKKNFKITSVPEVFRAARAKSSEKMCALTFDDGLKDNYLNVAPLLKKHGLTATFFPITKTWEGFLPATHRIHLLLSLESAGNLTDLFNSFLRSSFPKLSDSFFVPKNKRMTQRRKIYDDVITANFKETMNLVPRTVRDSFLGALLFDMKVDEKGWARELFMSPREIKGLRDYGHSIGSHGHYHDAFDMLDEQSILADIRVSKKLLEETTQVPVDIFAYPQSSPRDEIGHLLAEEQIAYALTTEKQQVAGNVNHFHIPRYDTNDIRDFLNNPKTR</sequence>
<dbReference type="GO" id="GO:0005576">
    <property type="term" value="C:extracellular region"/>
    <property type="evidence" value="ECO:0007669"/>
    <property type="project" value="UniProtKB-SubCell"/>
</dbReference>
<dbReference type="STRING" id="1798667.A3J08_02650"/>
<protein>
    <recommendedName>
        <fullName evidence="3">NodB homology domain-containing protein</fullName>
    </recommendedName>
</protein>
<dbReference type="PANTHER" id="PTHR34216:SF3">
    <property type="entry name" value="POLY-BETA-1,6-N-ACETYL-D-GLUCOSAMINE N-DEACETYLASE"/>
    <property type="match status" value="1"/>
</dbReference>
<evidence type="ECO:0000313" key="5">
    <source>
        <dbReference type="Proteomes" id="UP000177573"/>
    </source>
</evidence>
<comment type="caution">
    <text evidence="4">The sequence shown here is derived from an EMBL/GenBank/DDBJ whole genome shotgun (WGS) entry which is preliminary data.</text>
</comment>
<organism evidence="4 5">
    <name type="scientific">Candidatus Lloydbacteria bacterium RIFCSPLOWO2_02_FULL_51_11</name>
    <dbReference type="NCBI Taxonomy" id="1798667"/>
    <lineage>
        <taxon>Bacteria</taxon>
        <taxon>Candidatus Lloydiibacteriota</taxon>
    </lineage>
</organism>
<evidence type="ECO:0000259" key="3">
    <source>
        <dbReference type="PROSITE" id="PS51677"/>
    </source>
</evidence>
<accession>A0A1G2DNH1</accession>
<gene>
    <name evidence="4" type="ORF">A3J08_02650</name>
</gene>
<name>A0A1G2DNH1_9BACT</name>